<evidence type="ECO:0000313" key="5">
    <source>
        <dbReference type="Proteomes" id="UP001054821"/>
    </source>
</evidence>
<gene>
    <name evidence="3" type="ORF">ALMOND_2B035135</name>
    <name evidence="2" type="ORF">L3X38_005455</name>
</gene>
<dbReference type="PANTHER" id="PTHR33116">
    <property type="entry name" value="REVERSE TRANSCRIPTASE ZINC-BINDING DOMAIN-CONTAINING PROTEIN-RELATED-RELATED"/>
    <property type="match status" value="1"/>
</dbReference>
<dbReference type="Proteomes" id="UP000327085">
    <property type="component" value="Chromosome 1"/>
</dbReference>
<keyword evidence="5" id="KW-1185">Reference proteome</keyword>
<keyword evidence="1" id="KW-0812">Transmembrane</keyword>
<evidence type="ECO:0000256" key="1">
    <source>
        <dbReference type="SAM" id="Phobius"/>
    </source>
</evidence>
<name>A0A5E4FIQ7_PRUDU</name>
<dbReference type="InParanoid" id="A0A5E4FIQ7"/>
<feature type="transmembrane region" description="Helical" evidence="1">
    <location>
        <begin position="97"/>
        <end position="114"/>
    </location>
</feature>
<organism evidence="3 4">
    <name type="scientific">Prunus dulcis</name>
    <name type="common">Almond</name>
    <name type="synonym">Amygdalus dulcis</name>
    <dbReference type="NCBI Taxonomy" id="3755"/>
    <lineage>
        <taxon>Eukaryota</taxon>
        <taxon>Viridiplantae</taxon>
        <taxon>Streptophyta</taxon>
        <taxon>Embryophyta</taxon>
        <taxon>Tracheophyta</taxon>
        <taxon>Spermatophyta</taxon>
        <taxon>Magnoliopsida</taxon>
        <taxon>eudicotyledons</taxon>
        <taxon>Gunneridae</taxon>
        <taxon>Pentapetalae</taxon>
        <taxon>rosids</taxon>
        <taxon>fabids</taxon>
        <taxon>Rosales</taxon>
        <taxon>Rosaceae</taxon>
        <taxon>Amygdaloideae</taxon>
        <taxon>Amygdaleae</taxon>
        <taxon>Prunus</taxon>
    </lineage>
</organism>
<dbReference type="EMBL" id="CABIKO010000126">
    <property type="protein sequence ID" value="VVA27712.1"/>
    <property type="molecule type" value="Genomic_DNA"/>
</dbReference>
<proteinExistence type="predicted"/>
<dbReference type="Gramene" id="VVA27712">
    <property type="protein sequence ID" value="VVA27712"/>
    <property type="gene ID" value="Prudul26B035135"/>
</dbReference>
<sequence length="176" mass="19644">MKECLDLFCQASGQNLNFDKSAIFCSPNVSRALAQEISFICGSPLIDNLGKYLGMPVLHYRVTRSTYSSLLSKVHCRLANWKMDGGGEVRPTGAMQLWLPLPLVVTATTIFILFERRREDQLVVIMTAVGYRGRLVVVAQLRHLPSLVEVATSSFPLVCVSSWLMDRDLCYNSAAR</sequence>
<keyword evidence="1" id="KW-1133">Transmembrane helix</keyword>
<reference evidence="3" key="1">
    <citation type="submission" date="2019-07" db="EMBL/GenBank/DDBJ databases">
        <authorList>
            <person name="Alioto T."/>
            <person name="Alioto T."/>
            <person name="Gomez Garrido J."/>
        </authorList>
    </citation>
    <scope>NUCLEOTIDE SEQUENCE</scope>
</reference>
<reference evidence="4" key="2">
    <citation type="journal article" date="2020" name="Plant J.">
        <title>Transposons played a major role in the diversification between the closely related almond and peach genomes: results from the almond genome sequence.</title>
        <authorList>
            <person name="Alioto T."/>
            <person name="Alexiou K.G."/>
            <person name="Bardil A."/>
            <person name="Barteri F."/>
            <person name="Castanera R."/>
            <person name="Cruz F."/>
            <person name="Dhingra A."/>
            <person name="Duval H."/>
            <person name="Fernandez I Marti A."/>
            <person name="Frias L."/>
            <person name="Galan B."/>
            <person name="Garcia J.L."/>
            <person name="Howad W."/>
            <person name="Gomez-Garrido J."/>
            <person name="Gut M."/>
            <person name="Julca I."/>
            <person name="Morata J."/>
            <person name="Puigdomenech P."/>
            <person name="Ribeca P."/>
            <person name="Rubio Cabetas M.J."/>
            <person name="Vlasova A."/>
            <person name="Wirthensohn M."/>
            <person name="Garcia-Mas J."/>
            <person name="Gabaldon T."/>
            <person name="Casacuberta J.M."/>
            <person name="Arus P."/>
        </authorList>
    </citation>
    <scope>NUCLEOTIDE SEQUENCE [LARGE SCALE GENOMIC DNA]</scope>
    <source>
        <strain evidence="4">cv. Texas</strain>
    </source>
</reference>
<keyword evidence="1" id="KW-0472">Membrane</keyword>
<protein>
    <submittedName>
        <fullName evidence="3">Uncharacterized protein</fullName>
    </submittedName>
</protein>
<dbReference type="Proteomes" id="UP001054821">
    <property type="component" value="Chromosome 1"/>
</dbReference>
<dbReference type="EMBL" id="JAJFAZ020000001">
    <property type="protein sequence ID" value="KAI5352564.1"/>
    <property type="molecule type" value="Genomic_DNA"/>
</dbReference>
<accession>A0A5E4FIQ7</accession>
<evidence type="ECO:0000313" key="2">
    <source>
        <dbReference type="EMBL" id="KAI5352564.1"/>
    </source>
</evidence>
<evidence type="ECO:0000313" key="4">
    <source>
        <dbReference type="Proteomes" id="UP000327085"/>
    </source>
</evidence>
<reference evidence="2 5" key="3">
    <citation type="journal article" date="2022" name="G3 (Bethesda)">
        <title>Whole-genome sequence and methylome profiling of the almond [Prunus dulcis (Mill.) D.A. Webb] cultivar 'Nonpareil'.</title>
        <authorList>
            <person name="D'Amico-Willman K.M."/>
            <person name="Ouma W.Z."/>
            <person name="Meulia T."/>
            <person name="Sideli G.M."/>
            <person name="Gradziel T.M."/>
            <person name="Fresnedo-Ramirez J."/>
        </authorList>
    </citation>
    <scope>NUCLEOTIDE SEQUENCE [LARGE SCALE GENOMIC DNA]</scope>
    <source>
        <strain evidence="2">Clone GOH B32 T37-40</strain>
    </source>
</reference>
<evidence type="ECO:0000313" key="3">
    <source>
        <dbReference type="EMBL" id="VVA27712.1"/>
    </source>
</evidence>
<dbReference type="PANTHER" id="PTHR33116:SF70">
    <property type="entry name" value="NON-LTR RETROELEMENT REVERSE TRANSCRIPTASE-LIKE PROTEIN"/>
    <property type="match status" value="1"/>
</dbReference>
<dbReference type="AlphaFoldDB" id="A0A5E4FIQ7"/>